<keyword evidence="3" id="KW-0472">Membrane</keyword>
<feature type="transmembrane region" description="Helical" evidence="3">
    <location>
        <begin position="182"/>
        <end position="198"/>
    </location>
</feature>
<gene>
    <name evidence="5" type="ORF">ABC228_15090</name>
</gene>
<keyword evidence="5" id="KW-0808">Transferase</keyword>
<comment type="caution">
    <text evidence="5">The sequence shown here is derived from an EMBL/GenBank/DDBJ whole genome shotgun (WGS) entry which is preliminary data.</text>
</comment>
<dbReference type="RefSeq" id="WP_345825987.1">
    <property type="nucleotide sequence ID" value="NZ_JBDIML010000005.1"/>
</dbReference>
<feature type="domain" description="Acyltransferase 3" evidence="4">
    <location>
        <begin position="10"/>
        <end position="321"/>
    </location>
</feature>
<feature type="transmembrane region" description="Helical" evidence="3">
    <location>
        <begin position="155"/>
        <end position="176"/>
    </location>
</feature>
<evidence type="ECO:0000256" key="1">
    <source>
        <dbReference type="ARBA" id="ARBA00004370"/>
    </source>
</evidence>
<feature type="transmembrane region" description="Helical" evidence="3">
    <location>
        <begin position="236"/>
        <end position="254"/>
    </location>
</feature>
<keyword evidence="3" id="KW-1133">Transmembrane helix</keyword>
<evidence type="ECO:0000313" key="5">
    <source>
        <dbReference type="EMBL" id="MEN2768506.1"/>
    </source>
</evidence>
<dbReference type="InterPro" id="IPR002656">
    <property type="entry name" value="Acyl_transf_3_dom"/>
</dbReference>
<feature type="transmembrane region" description="Helical" evidence="3">
    <location>
        <begin position="84"/>
        <end position="106"/>
    </location>
</feature>
<evidence type="ECO:0000256" key="2">
    <source>
        <dbReference type="ARBA" id="ARBA00007400"/>
    </source>
</evidence>
<proteinExistence type="inferred from homology"/>
<feature type="transmembrane region" description="Helical" evidence="3">
    <location>
        <begin position="126"/>
        <end position="143"/>
    </location>
</feature>
<protein>
    <submittedName>
        <fullName evidence="5">Acyltransferase family protein</fullName>
    </submittedName>
</protein>
<comment type="subcellular location">
    <subcellularLocation>
        <location evidence="1">Membrane</location>
    </subcellularLocation>
</comment>
<dbReference type="EMBL" id="JBDIML010000005">
    <property type="protein sequence ID" value="MEN2768506.1"/>
    <property type="molecule type" value="Genomic_DNA"/>
</dbReference>
<feature type="transmembrane region" description="Helical" evidence="3">
    <location>
        <begin position="47"/>
        <end position="72"/>
    </location>
</feature>
<dbReference type="Pfam" id="PF01757">
    <property type="entry name" value="Acyl_transf_3"/>
    <property type="match status" value="1"/>
</dbReference>
<evidence type="ECO:0000259" key="4">
    <source>
        <dbReference type="Pfam" id="PF01757"/>
    </source>
</evidence>
<comment type="similarity">
    <text evidence="2">Belongs to the acyltransferase 3 family.</text>
</comment>
<reference evidence="5 6" key="1">
    <citation type="submission" date="2024-05" db="EMBL/GenBank/DDBJ databases">
        <authorList>
            <person name="Haq I."/>
            <person name="Ullah Z."/>
            <person name="Ahmad R."/>
            <person name="Li M."/>
            <person name="Tong Y."/>
        </authorList>
    </citation>
    <scope>NUCLEOTIDE SEQUENCE [LARGE SCALE GENOMIC DNA]</scope>
    <source>
        <strain evidence="5 6">16A2E</strain>
    </source>
</reference>
<feature type="transmembrane region" description="Helical" evidence="3">
    <location>
        <begin position="210"/>
        <end position="230"/>
    </location>
</feature>
<feature type="transmembrane region" description="Helical" evidence="3">
    <location>
        <begin position="301"/>
        <end position="325"/>
    </location>
</feature>
<feature type="transmembrane region" description="Helical" evidence="3">
    <location>
        <begin position="12"/>
        <end position="27"/>
    </location>
</feature>
<feature type="transmembrane region" description="Helical" evidence="3">
    <location>
        <begin position="263"/>
        <end position="281"/>
    </location>
</feature>
<evidence type="ECO:0000313" key="6">
    <source>
        <dbReference type="Proteomes" id="UP001444625"/>
    </source>
</evidence>
<name>A0ABU9XJP0_9BACI</name>
<keyword evidence="3" id="KW-0812">Transmembrane</keyword>
<keyword evidence="6" id="KW-1185">Reference proteome</keyword>
<sequence>MNRSQHESKFELLKIISILMVIVLHYFNSRMGGGFGNVNDGTFNNYFMYYVESLSIIAVNCFIMITGYFLIVKESIRFRKVTNLVVITVFYGILFLVINGIINNQVGSNWFNLDTLSHAISPVYDAKWFVGSYIALYLLTPYINKVLKSLTKKQYLRFLVIYIILFSITPTIFYYISYNDRGYGVLSFIMFYAIGGYLRKYPLKVNKKWLFLLGYLFSTTITFVLALKVIGHGSFFSYNTIFNVMSTFFLFMFFSNIKIKSRIINYLAGFTFPIYLIHTDISIRNYVYNNILETHRFWNSGLLYIGHLIITVVITFIVCIMIDILRQYLFRAIGLKKLI</sequence>
<keyword evidence="5" id="KW-0012">Acyltransferase</keyword>
<organism evidence="5 6">
    <name type="scientific">Ornithinibacillus xuwenensis</name>
    <dbReference type="NCBI Taxonomy" id="3144668"/>
    <lineage>
        <taxon>Bacteria</taxon>
        <taxon>Bacillati</taxon>
        <taxon>Bacillota</taxon>
        <taxon>Bacilli</taxon>
        <taxon>Bacillales</taxon>
        <taxon>Bacillaceae</taxon>
        <taxon>Ornithinibacillus</taxon>
    </lineage>
</organism>
<accession>A0ABU9XJP0</accession>
<dbReference type="GO" id="GO:0016746">
    <property type="term" value="F:acyltransferase activity"/>
    <property type="evidence" value="ECO:0007669"/>
    <property type="project" value="UniProtKB-KW"/>
</dbReference>
<evidence type="ECO:0000256" key="3">
    <source>
        <dbReference type="SAM" id="Phobius"/>
    </source>
</evidence>
<dbReference type="Proteomes" id="UP001444625">
    <property type="component" value="Unassembled WGS sequence"/>
</dbReference>